<dbReference type="PANTHER" id="PTHR24286:SF199">
    <property type="entry name" value="CYTOCHROME P450 88D6"/>
    <property type="match status" value="1"/>
</dbReference>
<comment type="similarity">
    <text evidence="3">Belongs to the cytochrome P450 family.</text>
</comment>
<feature type="transmembrane region" description="Helical" evidence="11">
    <location>
        <begin position="6"/>
        <end position="27"/>
    </location>
</feature>
<keyword evidence="13" id="KW-1185">Reference proteome</keyword>
<dbReference type="GO" id="GO:0016132">
    <property type="term" value="P:brassinosteroid biosynthetic process"/>
    <property type="evidence" value="ECO:0007669"/>
    <property type="project" value="TreeGrafter"/>
</dbReference>
<gene>
    <name evidence="12" type="ORF">JCGZ_16952</name>
</gene>
<keyword evidence="7 11" id="KW-1133">Transmembrane helix</keyword>
<evidence type="ECO:0000256" key="3">
    <source>
        <dbReference type="ARBA" id="ARBA00010617"/>
    </source>
</evidence>
<dbReference type="InterPro" id="IPR001128">
    <property type="entry name" value="Cyt_P450"/>
</dbReference>
<evidence type="ECO:0000256" key="10">
    <source>
        <dbReference type="ARBA" id="ARBA00023136"/>
    </source>
</evidence>
<comment type="subcellular location">
    <subcellularLocation>
        <location evidence="2">Membrane</location>
        <topology evidence="2">Single-pass membrane protein</topology>
    </subcellularLocation>
</comment>
<protein>
    <submittedName>
        <fullName evidence="12">Uncharacterized protein</fullName>
    </submittedName>
</protein>
<dbReference type="OrthoDB" id="1470350at2759"/>
<evidence type="ECO:0000256" key="6">
    <source>
        <dbReference type="ARBA" id="ARBA00022723"/>
    </source>
</evidence>
<keyword evidence="10 11" id="KW-0472">Membrane</keyword>
<dbReference type="Proteomes" id="UP000027138">
    <property type="component" value="Unassembled WGS sequence"/>
</dbReference>
<evidence type="ECO:0000256" key="4">
    <source>
        <dbReference type="ARBA" id="ARBA00022617"/>
    </source>
</evidence>
<dbReference type="EMBL" id="KK914664">
    <property type="protein sequence ID" value="KDP30573.1"/>
    <property type="molecule type" value="Genomic_DNA"/>
</dbReference>
<dbReference type="GO" id="GO:0016020">
    <property type="term" value="C:membrane"/>
    <property type="evidence" value="ECO:0007669"/>
    <property type="project" value="UniProtKB-SubCell"/>
</dbReference>
<evidence type="ECO:0000313" key="12">
    <source>
        <dbReference type="EMBL" id="KDP30573.1"/>
    </source>
</evidence>
<evidence type="ECO:0000313" key="13">
    <source>
        <dbReference type="Proteomes" id="UP000027138"/>
    </source>
</evidence>
<dbReference type="GO" id="GO:0016125">
    <property type="term" value="P:sterol metabolic process"/>
    <property type="evidence" value="ECO:0007669"/>
    <property type="project" value="TreeGrafter"/>
</dbReference>
<dbReference type="GO" id="GO:0010268">
    <property type="term" value="P:brassinosteroid homeostasis"/>
    <property type="evidence" value="ECO:0007669"/>
    <property type="project" value="TreeGrafter"/>
</dbReference>
<evidence type="ECO:0000256" key="2">
    <source>
        <dbReference type="ARBA" id="ARBA00004167"/>
    </source>
</evidence>
<dbReference type="GO" id="GO:0020037">
    <property type="term" value="F:heme binding"/>
    <property type="evidence" value="ECO:0007669"/>
    <property type="project" value="InterPro"/>
</dbReference>
<dbReference type="InterPro" id="IPR036396">
    <property type="entry name" value="Cyt_P450_sf"/>
</dbReference>
<dbReference type="GO" id="GO:0005783">
    <property type="term" value="C:endoplasmic reticulum"/>
    <property type="evidence" value="ECO:0007669"/>
    <property type="project" value="TreeGrafter"/>
</dbReference>
<dbReference type="AlphaFoldDB" id="A0A067K6A5"/>
<evidence type="ECO:0000256" key="8">
    <source>
        <dbReference type="ARBA" id="ARBA00023002"/>
    </source>
</evidence>
<keyword evidence="5 11" id="KW-0812">Transmembrane</keyword>
<evidence type="ECO:0000256" key="7">
    <source>
        <dbReference type="ARBA" id="ARBA00022989"/>
    </source>
</evidence>
<keyword evidence="6" id="KW-0479">Metal-binding</keyword>
<reference evidence="12 13" key="1">
    <citation type="journal article" date="2014" name="PLoS ONE">
        <title>Global Analysis of Gene Expression Profiles in Physic Nut (Jatropha curcas L.) Seedlings Exposed to Salt Stress.</title>
        <authorList>
            <person name="Zhang L."/>
            <person name="Zhang C."/>
            <person name="Wu P."/>
            <person name="Chen Y."/>
            <person name="Li M."/>
            <person name="Jiang H."/>
            <person name="Wu G."/>
        </authorList>
    </citation>
    <scope>NUCLEOTIDE SEQUENCE [LARGE SCALE GENOMIC DNA]</scope>
    <source>
        <strain evidence="13">cv. GZQX0401</strain>
        <tissue evidence="12">Young leaves</tissue>
    </source>
</reference>
<proteinExistence type="inferred from homology"/>
<sequence length="287" mass="32978">MDLEADSTWVVLLAVVLGALGSLKWILKKVNWWLYETKLGEIQYSLPPGDLGWPFIGNMWSFLKAFKSTDPDSFMRNFVARYGGGGVYKALMFGNPSILVTTPETCRKVLTDDEAFQPGWPKSTEELIGKKSFVSISHEEHKRLRRITSTPLNGHEALSQYISYIEENVIYALDEWASMTEIEFLTQLRKLTFKIIMHIFLGSESISVMDDLEKEYTSLNYGVRSMVINFPGFAYHKALKARKNLVAVFQLIVNERRNRRKDESRTKKDMMDALLAVEDENGRKLSR</sequence>
<accession>A0A067K6A5</accession>
<dbReference type="Pfam" id="PF00067">
    <property type="entry name" value="p450"/>
    <property type="match status" value="1"/>
</dbReference>
<comment type="cofactor">
    <cofactor evidence="1">
        <name>heme</name>
        <dbReference type="ChEBI" id="CHEBI:30413"/>
    </cofactor>
</comment>
<keyword evidence="4" id="KW-0349">Heme</keyword>
<organism evidence="12 13">
    <name type="scientific">Jatropha curcas</name>
    <name type="common">Barbados nut</name>
    <dbReference type="NCBI Taxonomy" id="180498"/>
    <lineage>
        <taxon>Eukaryota</taxon>
        <taxon>Viridiplantae</taxon>
        <taxon>Streptophyta</taxon>
        <taxon>Embryophyta</taxon>
        <taxon>Tracheophyta</taxon>
        <taxon>Spermatophyta</taxon>
        <taxon>Magnoliopsida</taxon>
        <taxon>eudicotyledons</taxon>
        <taxon>Gunneridae</taxon>
        <taxon>Pentapetalae</taxon>
        <taxon>rosids</taxon>
        <taxon>fabids</taxon>
        <taxon>Malpighiales</taxon>
        <taxon>Euphorbiaceae</taxon>
        <taxon>Crotonoideae</taxon>
        <taxon>Jatropheae</taxon>
        <taxon>Jatropha</taxon>
    </lineage>
</organism>
<evidence type="ECO:0000256" key="1">
    <source>
        <dbReference type="ARBA" id="ARBA00001971"/>
    </source>
</evidence>
<dbReference type="GO" id="GO:0051777">
    <property type="term" value="F:ent-kaurenoic acid monooxygenase activity"/>
    <property type="evidence" value="ECO:0007669"/>
    <property type="project" value="TreeGrafter"/>
</dbReference>
<evidence type="ECO:0000256" key="11">
    <source>
        <dbReference type="SAM" id="Phobius"/>
    </source>
</evidence>
<dbReference type="SUPFAM" id="SSF48264">
    <property type="entry name" value="Cytochrome P450"/>
    <property type="match status" value="1"/>
</dbReference>
<name>A0A067K6A5_JATCU</name>
<dbReference type="PANTHER" id="PTHR24286">
    <property type="entry name" value="CYTOCHROME P450 26"/>
    <property type="match status" value="1"/>
</dbReference>
<keyword evidence="9" id="KW-0408">Iron</keyword>
<dbReference type="Gene3D" id="1.10.630.10">
    <property type="entry name" value="Cytochrome P450"/>
    <property type="match status" value="1"/>
</dbReference>
<dbReference type="GO" id="GO:0005506">
    <property type="term" value="F:iron ion binding"/>
    <property type="evidence" value="ECO:0007669"/>
    <property type="project" value="InterPro"/>
</dbReference>
<evidence type="ECO:0000256" key="9">
    <source>
        <dbReference type="ARBA" id="ARBA00023004"/>
    </source>
</evidence>
<evidence type="ECO:0000256" key="5">
    <source>
        <dbReference type="ARBA" id="ARBA00022692"/>
    </source>
</evidence>
<keyword evidence="8" id="KW-0560">Oxidoreductase</keyword>